<sequence length="354" mass="39521">MSDVDLQLLLLKRQYLQLFEPDFLAWPHAQLLRRGDAQAWLFKHLFDESRNPRLPPERYQLRVLRSLTSRIERAIQDPDEDEISDDLMGRVGALMTHGVPSEFEAMKERAYVTFTCLLERGTNNNQDGEGDDAGGADEPTITLLERRNLISGSRTTGHRTWEAALHLGSYFLAGAGHRLIRGKSVLELGAGTGFLAILCAKHLGARHVTATDGDGGVIDCLEENIVLNNINAEKLITARTLWWGDELKGTWVEQACSSDPYDVVIGADIMYDKVAIVALMQTLRHLFQMRPGLLAIIAGVVRNAETFQAFWDECGRSDFVVEEVAFAAKPMREQKALFYAAAVPIKILSITLRS</sequence>
<organism evidence="1">
    <name type="scientific">Rosellinia necatrix</name>
    <name type="common">White root-rot fungus</name>
    <dbReference type="NCBI Taxonomy" id="77044"/>
    <lineage>
        <taxon>Eukaryota</taxon>
        <taxon>Fungi</taxon>
        <taxon>Dikarya</taxon>
        <taxon>Ascomycota</taxon>
        <taxon>Pezizomycotina</taxon>
        <taxon>Sordariomycetes</taxon>
        <taxon>Xylariomycetidae</taxon>
        <taxon>Xylariales</taxon>
        <taxon>Xylariaceae</taxon>
        <taxon>Rosellinia</taxon>
    </lineage>
</organism>
<dbReference type="GO" id="GO:0032259">
    <property type="term" value="P:methylation"/>
    <property type="evidence" value="ECO:0007669"/>
    <property type="project" value="UniProtKB-KW"/>
</dbReference>
<dbReference type="Proteomes" id="UP000054516">
    <property type="component" value="Unassembled WGS sequence"/>
</dbReference>
<proteinExistence type="predicted"/>
<accession>A0A1W2TUP7</accession>
<name>A0A1W2TUP7_ROSNE</name>
<dbReference type="AlphaFoldDB" id="A0A1W2TUP7"/>
<dbReference type="Gene3D" id="3.40.50.150">
    <property type="entry name" value="Vaccinia Virus protein VP39"/>
    <property type="match status" value="1"/>
</dbReference>
<reference evidence="1" key="1">
    <citation type="submission" date="2016-03" db="EMBL/GenBank/DDBJ databases">
        <title>Draft genome sequence of Rosellinia necatrix.</title>
        <authorList>
            <person name="Kanematsu S."/>
        </authorList>
    </citation>
    <scope>NUCLEOTIDE SEQUENCE [LARGE SCALE GENOMIC DNA]</scope>
    <source>
        <strain evidence="1">W97</strain>
    </source>
</reference>
<dbReference type="PANTHER" id="PTHR14614">
    <property type="entry name" value="HEPATOCELLULAR CARCINOMA-ASSOCIATED ANTIGEN"/>
    <property type="match status" value="1"/>
</dbReference>
<dbReference type="SUPFAM" id="SSF53335">
    <property type="entry name" value="S-adenosyl-L-methionine-dependent methyltransferases"/>
    <property type="match status" value="1"/>
</dbReference>
<dbReference type="InterPro" id="IPR019410">
    <property type="entry name" value="Methyltransf_16"/>
</dbReference>
<keyword evidence="1" id="KW-0808">Transferase</keyword>
<dbReference type="OMA" id="AYVTFTC"/>
<evidence type="ECO:0000313" key="2">
    <source>
        <dbReference type="Proteomes" id="UP000054516"/>
    </source>
</evidence>
<protein>
    <submittedName>
        <fullName evidence="1">Putative nicotinamide n-methyltransferase protein</fullName>
    </submittedName>
</protein>
<keyword evidence="1" id="KW-0489">Methyltransferase</keyword>
<gene>
    <name evidence="1" type="ORF">SAMD00023353_8000420</name>
</gene>
<dbReference type="GO" id="GO:0005737">
    <property type="term" value="C:cytoplasm"/>
    <property type="evidence" value="ECO:0007669"/>
    <property type="project" value="TreeGrafter"/>
</dbReference>
<dbReference type="OrthoDB" id="194386at2759"/>
<dbReference type="STRING" id="77044.A0A1W2TUP7"/>
<evidence type="ECO:0000313" key="1">
    <source>
        <dbReference type="EMBL" id="GAP92337.1"/>
    </source>
</evidence>
<dbReference type="Pfam" id="PF10294">
    <property type="entry name" value="Methyltransf_16"/>
    <property type="match status" value="1"/>
</dbReference>
<dbReference type="InterPro" id="IPR029063">
    <property type="entry name" value="SAM-dependent_MTases_sf"/>
</dbReference>
<dbReference type="GO" id="GO:0008757">
    <property type="term" value="F:S-adenosylmethionine-dependent methyltransferase activity"/>
    <property type="evidence" value="ECO:0007669"/>
    <property type="project" value="UniProtKB-ARBA"/>
</dbReference>
<dbReference type="EMBL" id="DF977525">
    <property type="protein sequence ID" value="GAP92337.1"/>
    <property type="molecule type" value="Genomic_DNA"/>
</dbReference>
<dbReference type="PANTHER" id="PTHR14614:SF130">
    <property type="entry name" value="PROTEIN-LYSINE N-METHYLTRANSFERASE EEF2KMT"/>
    <property type="match status" value="1"/>
</dbReference>
<keyword evidence="2" id="KW-1185">Reference proteome</keyword>